<comment type="subcellular location">
    <subcellularLocation>
        <location evidence="2">Cell membrane</location>
        <topology evidence="2">Multi-pass membrane protein</topology>
    </subcellularLocation>
</comment>
<dbReference type="InterPro" id="IPR006419">
    <property type="entry name" value="NMN_transpt_PnuC"/>
</dbReference>
<evidence type="ECO:0000256" key="1">
    <source>
        <dbReference type="ARBA" id="ARBA00002672"/>
    </source>
</evidence>
<comment type="similarity">
    <text evidence="3">Belongs to the nicotinamide ribonucleoside (NR) uptake permease (TC 4.B.1) family.</text>
</comment>
<evidence type="ECO:0000256" key="4">
    <source>
        <dbReference type="ARBA" id="ARBA00017522"/>
    </source>
</evidence>
<accession>A0A3E1P9A6</accession>
<evidence type="ECO:0000313" key="12">
    <source>
        <dbReference type="Proteomes" id="UP000261174"/>
    </source>
</evidence>
<keyword evidence="12" id="KW-1185">Reference proteome</keyword>
<dbReference type="PANTHER" id="PTHR36122">
    <property type="entry name" value="NICOTINAMIDE RIBOSIDE TRANSPORTER PNUC"/>
    <property type="match status" value="1"/>
</dbReference>
<dbReference type="Pfam" id="PF04973">
    <property type="entry name" value="NMN_transporter"/>
    <property type="match status" value="1"/>
</dbReference>
<evidence type="ECO:0000313" key="11">
    <source>
        <dbReference type="EMBL" id="RFM36734.1"/>
    </source>
</evidence>
<evidence type="ECO:0000256" key="2">
    <source>
        <dbReference type="ARBA" id="ARBA00004651"/>
    </source>
</evidence>
<dbReference type="GO" id="GO:0005886">
    <property type="term" value="C:plasma membrane"/>
    <property type="evidence" value="ECO:0007669"/>
    <property type="project" value="UniProtKB-SubCell"/>
</dbReference>
<evidence type="ECO:0000256" key="9">
    <source>
        <dbReference type="ARBA" id="ARBA00023136"/>
    </source>
</evidence>
<evidence type="ECO:0000256" key="6">
    <source>
        <dbReference type="ARBA" id="ARBA00022475"/>
    </source>
</evidence>
<evidence type="ECO:0000256" key="8">
    <source>
        <dbReference type="ARBA" id="ARBA00022989"/>
    </source>
</evidence>
<dbReference type="NCBIfam" id="TIGR01528">
    <property type="entry name" value="NMN_trans_PnuC"/>
    <property type="match status" value="1"/>
</dbReference>
<evidence type="ECO:0000256" key="5">
    <source>
        <dbReference type="ARBA" id="ARBA00022448"/>
    </source>
</evidence>
<feature type="transmembrane region" description="Helical" evidence="10">
    <location>
        <begin position="20"/>
        <end position="37"/>
    </location>
</feature>
<evidence type="ECO:0000256" key="10">
    <source>
        <dbReference type="SAM" id="Phobius"/>
    </source>
</evidence>
<feature type="transmembrane region" description="Helical" evidence="10">
    <location>
        <begin position="57"/>
        <end position="82"/>
    </location>
</feature>
<dbReference type="GO" id="GO:0034257">
    <property type="term" value="F:nicotinamide riboside transmembrane transporter activity"/>
    <property type="evidence" value="ECO:0007669"/>
    <property type="project" value="InterPro"/>
</dbReference>
<feature type="transmembrane region" description="Helical" evidence="10">
    <location>
        <begin position="135"/>
        <end position="155"/>
    </location>
</feature>
<comment type="caution">
    <text evidence="11">The sequence shown here is derived from an EMBL/GenBank/DDBJ whole genome shotgun (WGS) entry which is preliminary data.</text>
</comment>
<keyword evidence="5" id="KW-0813">Transport</keyword>
<evidence type="ECO:0000256" key="3">
    <source>
        <dbReference type="ARBA" id="ARBA00006669"/>
    </source>
</evidence>
<organism evidence="11 12">
    <name type="scientific">Chitinophaga silvisoli</name>
    <dbReference type="NCBI Taxonomy" id="2291814"/>
    <lineage>
        <taxon>Bacteria</taxon>
        <taxon>Pseudomonadati</taxon>
        <taxon>Bacteroidota</taxon>
        <taxon>Chitinophagia</taxon>
        <taxon>Chitinophagales</taxon>
        <taxon>Chitinophagaceae</taxon>
        <taxon>Chitinophaga</taxon>
    </lineage>
</organism>
<comment type="function">
    <text evidence="1">Required for nicotinamide riboside transport across the inner membrane.</text>
</comment>
<feature type="transmembrane region" description="Helical" evidence="10">
    <location>
        <begin position="103"/>
        <end position="123"/>
    </location>
</feature>
<keyword evidence="7 10" id="KW-0812">Transmembrane</keyword>
<dbReference type="Proteomes" id="UP000261174">
    <property type="component" value="Unassembled WGS sequence"/>
</dbReference>
<name>A0A3E1P9A6_9BACT</name>
<dbReference type="PANTHER" id="PTHR36122:SF2">
    <property type="entry name" value="NICOTINAMIDE RIBOSIDE TRANSPORTER PNUC"/>
    <property type="match status" value="1"/>
</dbReference>
<keyword evidence="9 10" id="KW-0472">Membrane</keyword>
<proteinExistence type="inferred from homology"/>
<feature type="transmembrane region" description="Helical" evidence="10">
    <location>
        <begin position="162"/>
        <end position="178"/>
    </location>
</feature>
<protein>
    <recommendedName>
        <fullName evidence="4">Nicotinamide riboside transporter PnuC</fullName>
    </recommendedName>
</protein>
<dbReference type="RefSeq" id="WP_116852054.1">
    <property type="nucleotide sequence ID" value="NZ_QTJV01000001.1"/>
</dbReference>
<sequence length="209" mass="24001">MNYLDINHIAFTIMGYPLSYIELLGTLSGLISVYYASRGNVLTWPTGIINETALAILFYQVQLYADMLLQVFFFAVTIFGWYHWKSNKADVPITRLSTSTRQWYIFSLLAGTLLLGTCIRNLPHWLPAYFPHPAAYPYVDSFVTVASILATILLAKKQLENWICWIIVDVISVGLYLVKGINFLSIEYVIFLGLASWGLWQWHKKLRYA</sequence>
<keyword evidence="8 10" id="KW-1133">Transmembrane helix</keyword>
<keyword evidence="6" id="KW-1003">Cell membrane</keyword>
<feature type="transmembrane region" description="Helical" evidence="10">
    <location>
        <begin position="184"/>
        <end position="202"/>
    </location>
</feature>
<gene>
    <name evidence="11" type="ORF">DXN04_04325</name>
</gene>
<reference evidence="11 12" key="1">
    <citation type="submission" date="2018-08" db="EMBL/GenBank/DDBJ databases">
        <title>Chitinophaga sp. K20C18050901, a novel bacterium isolated from forest soil.</title>
        <authorList>
            <person name="Wang C."/>
        </authorList>
    </citation>
    <scope>NUCLEOTIDE SEQUENCE [LARGE SCALE GENOMIC DNA]</scope>
    <source>
        <strain evidence="11 12">K20C18050901</strain>
    </source>
</reference>
<dbReference type="AlphaFoldDB" id="A0A3E1P9A6"/>
<dbReference type="EMBL" id="QTJV01000001">
    <property type="protein sequence ID" value="RFM36734.1"/>
    <property type="molecule type" value="Genomic_DNA"/>
</dbReference>
<dbReference type="OrthoDB" id="9791248at2"/>
<evidence type="ECO:0000256" key="7">
    <source>
        <dbReference type="ARBA" id="ARBA00022692"/>
    </source>
</evidence>